<keyword evidence="1" id="KW-0677">Repeat</keyword>
<dbReference type="PROSITE" id="PS50088">
    <property type="entry name" value="ANK_REPEAT"/>
    <property type="match status" value="1"/>
</dbReference>
<evidence type="ECO:0000256" key="1">
    <source>
        <dbReference type="ARBA" id="ARBA00022737"/>
    </source>
</evidence>
<evidence type="ECO:0000256" key="3">
    <source>
        <dbReference type="PROSITE-ProRule" id="PRU00023"/>
    </source>
</evidence>
<feature type="repeat" description="ANK" evidence="3">
    <location>
        <begin position="104"/>
        <end position="136"/>
    </location>
</feature>
<evidence type="ECO:0000313" key="6">
    <source>
        <dbReference type="Proteomes" id="UP001276659"/>
    </source>
</evidence>
<evidence type="ECO:0000256" key="4">
    <source>
        <dbReference type="SAM" id="MobiDB-lite"/>
    </source>
</evidence>
<dbReference type="EMBL" id="JASNWA010000008">
    <property type="protein sequence ID" value="KAK3171612.1"/>
    <property type="molecule type" value="Genomic_DNA"/>
</dbReference>
<dbReference type="SUPFAM" id="SSF48403">
    <property type="entry name" value="Ankyrin repeat"/>
    <property type="match status" value="1"/>
</dbReference>
<dbReference type="InterPro" id="IPR036770">
    <property type="entry name" value="Ankyrin_rpt-contain_sf"/>
</dbReference>
<reference evidence="5" key="1">
    <citation type="submission" date="2022-11" db="EMBL/GenBank/DDBJ databases">
        <title>Chromosomal genome sequence assembly and mating type (MAT) locus characterization of the leprose asexual lichenized fungus Lepraria neglecta (Nyl.) Erichsen.</title>
        <authorList>
            <person name="Allen J.L."/>
            <person name="Pfeffer B."/>
        </authorList>
    </citation>
    <scope>NUCLEOTIDE SEQUENCE</scope>
    <source>
        <strain evidence="5">Allen 5258</strain>
    </source>
</reference>
<feature type="compositionally biased region" description="Acidic residues" evidence="4">
    <location>
        <begin position="169"/>
        <end position="181"/>
    </location>
</feature>
<dbReference type="AlphaFoldDB" id="A0AAE0DIM9"/>
<evidence type="ECO:0000313" key="5">
    <source>
        <dbReference type="EMBL" id="KAK3171612.1"/>
    </source>
</evidence>
<sequence length="207" mass="21332">MPTATSPSLTEDQIDDLLYLARVGETTELITSIDLLAKTLSTTSSTILTSAIDPDNSNGLLHMASANGHTGTLKSLLALSAPISPTSPNGTSTTSLNLNLQNASGNAPLHWASLNGHLEAVKLLVAAGADVEVMNHAGRKAADEAENGEKVEVVEWLIAQKRGEGSGGDTDEKEGGVDADEKEGGVGDGEGLREMEQAMGDAEIGKS</sequence>
<feature type="compositionally biased region" description="Basic and acidic residues" evidence="4">
    <location>
        <begin position="182"/>
        <end position="196"/>
    </location>
</feature>
<dbReference type="Proteomes" id="UP001276659">
    <property type="component" value="Unassembled WGS sequence"/>
</dbReference>
<feature type="region of interest" description="Disordered" evidence="4">
    <location>
        <begin position="160"/>
        <end position="207"/>
    </location>
</feature>
<organism evidence="5 6">
    <name type="scientific">Lepraria neglecta</name>
    <dbReference type="NCBI Taxonomy" id="209136"/>
    <lineage>
        <taxon>Eukaryota</taxon>
        <taxon>Fungi</taxon>
        <taxon>Dikarya</taxon>
        <taxon>Ascomycota</taxon>
        <taxon>Pezizomycotina</taxon>
        <taxon>Lecanoromycetes</taxon>
        <taxon>OSLEUM clade</taxon>
        <taxon>Lecanoromycetidae</taxon>
        <taxon>Lecanorales</taxon>
        <taxon>Lecanorineae</taxon>
        <taxon>Stereocaulaceae</taxon>
        <taxon>Lepraria</taxon>
    </lineage>
</organism>
<dbReference type="PROSITE" id="PS50297">
    <property type="entry name" value="ANK_REP_REGION"/>
    <property type="match status" value="1"/>
</dbReference>
<dbReference type="PANTHER" id="PTHR24171">
    <property type="entry name" value="ANKYRIN REPEAT DOMAIN-CONTAINING PROTEIN 39-RELATED"/>
    <property type="match status" value="1"/>
</dbReference>
<dbReference type="SMART" id="SM00248">
    <property type="entry name" value="ANK"/>
    <property type="match status" value="2"/>
</dbReference>
<dbReference type="InterPro" id="IPR002110">
    <property type="entry name" value="Ankyrin_rpt"/>
</dbReference>
<keyword evidence="2 3" id="KW-0040">ANK repeat</keyword>
<comment type="caution">
    <text evidence="5">The sequence shown here is derived from an EMBL/GenBank/DDBJ whole genome shotgun (WGS) entry which is preliminary data.</text>
</comment>
<dbReference type="Gene3D" id="1.25.40.20">
    <property type="entry name" value="Ankyrin repeat-containing domain"/>
    <property type="match status" value="1"/>
</dbReference>
<dbReference type="Pfam" id="PF12796">
    <property type="entry name" value="Ank_2"/>
    <property type="match status" value="1"/>
</dbReference>
<evidence type="ECO:0000256" key="2">
    <source>
        <dbReference type="ARBA" id="ARBA00023043"/>
    </source>
</evidence>
<accession>A0AAE0DIM9</accession>
<evidence type="ECO:0008006" key="7">
    <source>
        <dbReference type="Google" id="ProtNLM"/>
    </source>
</evidence>
<protein>
    <recommendedName>
        <fullName evidence="7">Ankyrin</fullName>
    </recommendedName>
</protein>
<name>A0AAE0DIM9_9LECA</name>
<gene>
    <name evidence="5" type="ORF">OEA41_003696</name>
</gene>
<keyword evidence="6" id="KW-1185">Reference proteome</keyword>
<proteinExistence type="predicted"/>